<dbReference type="EMBL" id="JATAAI010000014">
    <property type="protein sequence ID" value="KAK1741124.1"/>
    <property type="molecule type" value="Genomic_DNA"/>
</dbReference>
<feature type="region of interest" description="Disordered" evidence="9">
    <location>
        <begin position="256"/>
        <end position="281"/>
    </location>
</feature>
<evidence type="ECO:0000256" key="4">
    <source>
        <dbReference type="ARBA" id="ARBA00022475"/>
    </source>
</evidence>
<organism evidence="11 12">
    <name type="scientific">Skeletonema marinoi</name>
    <dbReference type="NCBI Taxonomy" id="267567"/>
    <lineage>
        <taxon>Eukaryota</taxon>
        <taxon>Sar</taxon>
        <taxon>Stramenopiles</taxon>
        <taxon>Ochrophyta</taxon>
        <taxon>Bacillariophyta</taxon>
        <taxon>Coscinodiscophyceae</taxon>
        <taxon>Thalassiosirophycidae</taxon>
        <taxon>Thalassiosirales</taxon>
        <taxon>Skeletonemataceae</taxon>
        <taxon>Skeletonema</taxon>
        <taxon>Skeletonema marinoi-dohrnii complex</taxon>
    </lineage>
</organism>
<dbReference type="InterPro" id="IPR023271">
    <property type="entry name" value="Aquaporin-like"/>
</dbReference>
<feature type="transmembrane region" description="Helical" evidence="10">
    <location>
        <begin position="12"/>
        <end position="35"/>
    </location>
</feature>
<evidence type="ECO:0000256" key="5">
    <source>
        <dbReference type="ARBA" id="ARBA00022692"/>
    </source>
</evidence>
<gene>
    <name evidence="11" type="ORF">QTG54_008376</name>
</gene>
<feature type="transmembrane region" description="Helical" evidence="10">
    <location>
        <begin position="168"/>
        <end position="189"/>
    </location>
</feature>
<sequence length="281" mass="29580">MDGEGAIFDAGALTAISIAFGLTISVLAYGIGHISGGHINPAVTLSFMVLRLKSITAGLLYMLAQFAGATLGAFILWGCTASLTEHCDDERDSDGNLPGDINGVCSSSAKADGSGYGPPFSLGVNMVAPRVSTGSAFLIEMMGTFLLVFTVLQVAVHNKSTAGNVAPIAIGWAVLVAHLVLIPFTGCGINPARSFGPMIVDTIGGMDVWVRGCWVFYTAPFIGSTVAALTYKFIFCEEEDVKDAVEEAAMKKNDDLEKVNRPEIDDLELQPNGTGETEDME</sequence>
<evidence type="ECO:0000256" key="10">
    <source>
        <dbReference type="SAM" id="Phobius"/>
    </source>
</evidence>
<dbReference type="PROSITE" id="PS00221">
    <property type="entry name" value="MIP"/>
    <property type="match status" value="1"/>
</dbReference>
<evidence type="ECO:0000313" key="11">
    <source>
        <dbReference type="EMBL" id="KAK1741124.1"/>
    </source>
</evidence>
<name>A0AAD8Y8T4_9STRA</name>
<keyword evidence="12" id="KW-1185">Reference proteome</keyword>
<comment type="similarity">
    <text evidence="2 8">Belongs to the MIP/aquaporin (TC 1.A.8) family.</text>
</comment>
<dbReference type="GO" id="GO:0005886">
    <property type="term" value="C:plasma membrane"/>
    <property type="evidence" value="ECO:0007669"/>
    <property type="project" value="UniProtKB-SubCell"/>
</dbReference>
<protein>
    <submittedName>
        <fullName evidence="11">MIP/aquaporin family protein</fullName>
    </submittedName>
</protein>
<dbReference type="InterPro" id="IPR022357">
    <property type="entry name" value="MIP_CS"/>
</dbReference>
<dbReference type="InterPro" id="IPR000425">
    <property type="entry name" value="MIP"/>
</dbReference>
<comment type="caution">
    <text evidence="11">The sequence shown here is derived from an EMBL/GenBank/DDBJ whole genome shotgun (WGS) entry which is preliminary data.</text>
</comment>
<keyword evidence="4" id="KW-1003">Cell membrane</keyword>
<dbReference type="GO" id="GO:0015250">
    <property type="term" value="F:water channel activity"/>
    <property type="evidence" value="ECO:0007669"/>
    <property type="project" value="TreeGrafter"/>
</dbReference>
<evidence type="ECO:0000256" key="9">
    <source>
        <dbReference type="SAM" id="MobiDB-lite"/>
    </source>
</evidence>
<feature type="transmembrane region" description="Helical" evidence="10">
    <location>
        <begin position="55"/>
        <end position="77"/>
    </location>
</feature>
<evidence type="ECO:0000256" key="6">
    <source>
        <dbReference type="ARBA" id="ARBA00022989"/>
    </source>
</evidence>
<dbReference type="SUPFAM" id="SSF81338">
    <property type="entry name" value="Aquaporin-like"/>
    <property type="match status" value="1"/>
</dbReference>
<keyword evidence="7 10" id="KW-0472">Membrane</keyword>
<dbReference type="PRINTS" id="PR00783">
    <property type="entry name" value="MINTRINSICP"/>
</dbReference>
<evidence type="ECO:0000256" key="8">
    <source>
        <dbReference type="RuleBase" id="RU000477"/>
    </source>
</evidence>
<evidence type="ECO:0000256" key="2">
    <source>
        <dbReference type="ARBA" id="ARBA00006175"/>
    </source>
</evidence>
<keyword evidence="5 8" id="KW-0812">Transmembrane</keyword>
<dbReference type="Pfam" id="PF00230">
    <property type="entry name" value="MIP"/>
    <property type="match status" value="1"/>
</dbReference>
<dbReference type="Gene3D" id="1.20.1080.10">
    <property type="entry name" value="Glycerol uptake facilitator protein"/>
    <property type="match status" value="1"/>
</dbReference>
<dbReference type="AlphaFoldDB" id="A0AAD8Y8T4"/>
<evidence type="ECO:0000256" key="1">
    <source>
        <dbReference type="ARBA" id="ARBA00004651"/>
    </source>
</evidence>
<proteinExistence type="inferred from homology"/>
<comment type="subcellular location">
    <subcellularLocation>
        <location evidence="1">Cell membrane</location>
        <topology evidence="1">Multi-pass membrane protein</topology>
    </subcellularLocation>
</comment>
<dbReference type="InterPro" id="IPR034294">
    <property type="entry name" value="Aquaporin_transptr"/>
</dbReference>
<dbReference type="PANTHER" id="PTHR19139">
    <property type="entry name" value="AQUAPORIN TRANSPORTER"/>
    <property type="match status" value="1"/>
</dbReference>
<dbReference type="Proteomes" id="UP001224775">
    <property type="component" value="Unassembled WGS sequence"/>
</dbReference>
<keyword evidence="6 10" id="KW-1133">Transmembrane helix</keyword>
<accession>A0AAD8Y8T4</accession>
<evidence type="ECO:0000256" key="7">
    <source>
        <dbReference type="ARBA" id="ARBA00023136"/>
    </source>
</evidence>
<dbReference type="PANTHER" id="PTHR19139:SF199">
    <property type="entry name" value="MIP17260P"/>
    <property type="match status" value="1"/>
</dbReference>
<feature type="transmembrane region" description="Helical" evidence="10">
    <location>
        <begin position="136"/>
        <end position="156"/>
    </location>
</feature>
<reference evidence="11" key="1">
    <citation type="submission" date="2023-06" db="EMBL/GenBank/DDBJ databases">
        <title>Survivors Of The Sea: Transcriptome response of Skeletonema marinoi to long-term dormancy.</title>
        <authorList>
            <person name="Pinder M.I.M."/>
            <person name="Kourtchenko O."/>
            <person name="Robertson E.K."/>
            <person name="Larsson T."/>
            <person name="Maumus F."/>
            <person name="Osuna-Cruz C.M."/>
            <person name="Vancaester E."/>
            <person name="Stenow R."/>
            <person name="Vandepoele K."/>
            <person name="Ploug H."/>
            <person name="Bruchert V."/>
            <person name="Godhe A."/>
            <person name="Topel M."/>
        </authorList>
    </citation>
    <scope>NUCLEOTIDE SEQUENCE</scope>
    <source>
        <strain evidence="11">R05AC</strain>
    </source>
</reference>
<evidence type="ECO:0000313" key="12">
    <source>
        <dbReference type="Proteomes" id="UP001224775"/>
    </source>
</evidence>
<keyword evidence="3 8" id="KW-0813">Transport</keyword>
<evidence type="ECO:0000256" key="3">
    <source>
        <dbReference type="ARBA" id="ARBA00022448"/>
    </source>
</evidence>